<gene>
    <name evidence="2" type="ORF">GGR25_003282</name>
</gene>
<accession>A0A840ARV3</accession>
<dbReference type="GO" id="GO:0016740">
    <property type="term" value="F:transferase activity"/>
    <property type="evidence" value="ECO:0007669"/>
    <property type="project" value="UniProtKB-KW"/>
</dbReference>
<keyword evidence="3" id="KW-1185">Reference proteome</keyword>
<sequence>MQASPSPWRVTVDRTWEEAAMSWRPFLDLPQATPFQSEAWLGRWYREIARSGDATPLLVSVVAADGTPALALPLVLREGRLRTVEFADGGITDYNAPLLGPAAPVDAETARSLWAAVRATLPAADLLRADKLPVELMGRPNPLPLALGGSPSNLFGNLIRIDTNWEGWLKGLEKHNRKELGRFWRVFTRHEDARFVIAADRDAALRLYSLLEAQQADRMRELGQPYFLDEPVFSDFYRNLVLAGLDDGTAFISGLVAGEELVAGLVGIAQGDHYAMVRISTGTGDWANCSPGRLVIERTMEALFRRGFRSFDFTIGDYAYKRGFEVARIPLAMIEEPLSWRGWPSLGYRNAKAYVKRHPALARIVRSALRRAA</sequence>
<dbReference type="Gene3D" id="3.40.630.30">
    <property type="match status" value="1"/>
</dbReference>
<protein>
    <submittedName>
        <fullName evidence="2">CelD/BcsL family acetyltransferase involved in cellulose biosynthesis</fullName>
    </submittedName>
</protein>
<organism evidence="2 3">
    <name type="scientific">Kaistia hirudinis</name>
    <dbReference type="NCBI Taxonomy" id="1293440"/>
    <lineage>
        <taxon>Bacteria</taxon>
        <taxon>Pseudomonadati</taxon>
        <taxon>Pseudomonadota</taxon>
        <taxon>Alphaproteobacteria</taxon>
        <taxon>Hyphomicrobiales</taxon>
        <taxon>Kaistiaceae</taxon>
        <taxon>Kaistia</taxon>
    </lineage>
</organism>
<feature type="domain" description="BioF2-like acetyltransferase" evidence="1">
    <location>
        <begin position="175"/>
        <end position="322"/>
    </location>
</feature>
<comment type="caution">
    <text evidence="2">The sequence shown here is derived from an EMBL/GenBank/DDBJ whole genome shotgun (WGS) entry which is preliminary data.</text>
</comment>
<dbReference type="Pfam" id="PF13480">
    <property type="entry name" value="Acetyltransf_6"/>
    <property type="match status" value="1"/>
</dbReference>
<evidence type="ECO:0000313" key="3">
    <source>
        <dbReference type="Proteomes" id="UP000553963"/>
    </source>
</evidence>
<evidence type="ECO:0000313" key="2">
    <source>
        <dbReference type="EMBL" id="MBB3932224.1"/>
    </source>
</evidence>
<reference evidence="2 3" key="1">
    <citation type="submission" date="2020-08" db="EMBL/GenBank/DDBJ databases">
        <title>Genomic Encyclopedia of Type Strains, Phase IV (KMG-IV): sequencing the most valuable type-strain genomes for metagenomic binning, comparative biology and taxonomic classification.</title>
        <authorList>
            <person name="Goeker M."/>
        </authorList>
    </citation>
    <scope>NUCLEOTIDE SEQUENCE [LARGE SCALE GENOMIC DNA]</scope>
    <source>
        <strain evidence="2 3">DSM 25966</strain>
    </source>
</reference>
<dbReference type="SUPFAM" id="SSF55729">
    <property type="entry name" value="Acyl-CoA N-acyltransferases (Nat)"/>
    <property type="match status" value="1"/>
</dbReference>
<keyword evidence="2" id="KW-0808">Transferase</keyword>
<dbReference type="Proteomes" id="UP000553963">
    <property type="component" value="Unassembled WGS sequence"/>
</dbReference>
<name>A0A840ARV3_9HYPH</name>
<dbReference type="EMBL" id="JACIDS010000004">
    <property type="protein sequence ID" value="MBB3932224.1"/>
    <property type="molecule type" value="Genomic_DNA"/>
</dbReference>
<proteinExistence type="predicted"/>
<dbReference type="InterPro" id="IPR016181">
    <property type="entry name" value="Acyl_CoA_acyltransferase"/>
</dbReference>
<dbReference type="InterPro" id="IPR038740">
    <property type="entry name" value="BioF2-like_GNAT_dom"/>
</dbReference>
<evidence type="ECO:0000259" key="1">
    <source>
        <dbReference type="Pfam" id="PF13480"/>
    </source>
</evidence>
<dbReference type="RefSeq" id="WP_183399879.1">
    <property type="nucleotide sequence ID" value="NZ_JACIDS010000004.1"/>
</dbReference>
<dbReference type="AlphaFoldDB" id="A0A840ARV3"/>